<dbReference type="Proteomes" id="UP001597079">
    <property type="component" value="Unassembled WGS sequence"/>
</dbReference>
<keyword evidence="2" id="KW-1185">Reference proteome</keyword>
<protein>
    <submittedName>
        <fullName evidence="1">Uncharacterized protein</fullName>
    </submittedName>
</protein>
<comment type="caution">
    <text evidence="1">The sequence shown here is derived from an EMBL/GenBank/DDBJ whole genome shotgun (WGS) entry which is preliminary data.</text>
</comment>
<evidence type="ECO:0000313" key="1">
    <source>
        <dbReference type="EMBL" id="MFD1674836.1"/>
    </source>
</evidence>
<dbReference type="EMBL" id="JBHUCX010000021">
    <property type="protein sequence ID" value="MFD1674836.1"/>
    <property type="molecule type" value="Genomic_DNA"/>
</dbReference>
<reference evidence="2" key="1">
    <citation type="journal article" date="2019" name="Int. J. Syst. Evol. Microbiol.">
        <title>The Global Catalogue of Microorganisms (GCM) 10K type strain sequencing project: providing services to taxonomists for standard genome sequencing and annotation.</title>
        <authorList>
            <consortium name="The Broad Institute Genomics Platform"/>
            <consortium name="The Broad Institute Genome Sequencing Center for Infectious Disease"/>
            <person name="Wu L."/>
            <person name="Ma J."/>
        </authorList>
    </citation>
    <scope>NUCLEOTIDE SEQUENCE [LARGE SCALE GENOMIC DNA]</scope>
    <source>
        <strain evidence="2">CGMCC 1.12286</strain>
    </source>
</reference>
<accession>A0ABW4JES9</accession>
<dbReference type="RefSeq" id="WP_377942706.1">
    <property type="nucleotide sequence ID" value="NZ_JBHUCX010000021.1"/>
</dbReference>
<evidence type="ECO:0000313" key="2">
    <source>
        <dbReference type="Proteomes" id="UP001597079"/>
    </source>
</evidence>
<organism evidence="1 2">
    <name type="scientific">Alicyclobacillus fodiniaquatilis</name>
    <dbReference type="NCBI Taxonomy" id="1661150"/>
    <lineage>
        <taxon>Bacteria</taxon>
        <taxon>Bacillati</taxon>
        <taxon>Bacillota</taxon>
        <taxon>Bacilli</taxon>
        <taxon>Bacillales</taxon>
        <taxon>Alicyclobacillaceae</taxon>
        <taxon>Alicyclobacillus</taxon>
    </lineage>
</organism>
<gene>
    <name evidence="1" type="ORF">ACFSB2_09010</name>
</gene>
<name>A0ABW4JES9_9BACL</name>
<sequence>MLREFMHPLCHVVSAKTVRFETAPVKQAQIDVGTFPYIDVTPSPQTVGFCYGSILLPDALFEFIKASDQQCHSFVHRRTWVWCNFT</sequence>
<proteinExistence type="predicted"/>